<evidence type="ECO:0000313" key="2">
    <source>
        <dbReference type="EMBL" id="GAO52216.1"/>
    </source>
</evidence>
<dbReference type="PANTHER" id="PTHR31902">
    <property type="entry name" value="ACTIN PATCHES DISTAL PROTEIN 1"/>
    <property type="match status" value="1"/>
</dbReference>
<reference evidence="2 3" key="1">
    <citation type="journal article" date="2011" name="J. Gen. Appl. Microbiol.">
        <title>Draft genome sequencing of the enigmatic yeast Saitoella complicata.</title>
        <authorList>
            <person name="Nishida H."/>
            <person name="Hamamoto M."/>
            <person name="Sugiyama J."/>
        </authorList>
    </citation>
    <scope>NUCLEOTIDE SEQUENCE [LARGE SCALE GENOMIC DNA]</scope>
    <source>
        <strain evidence="2 3">NRRL Y-17804</strain>
    </source>
</reference>
<name>A0A0E9NR98_SAICN</name>
<accession>A0A0E9NR98</accession>
<dbReference type="InterPro" id="IPR036249">
    <property type="entry name" value="Thioredoxin-like_sf"/>
</dbReference>
<dbReference type="EMBL" id="BACD03000063">
    <property type="protein sequence ID" value="GAO52216.1"/>
    <property type="molecule type" value="Genomic_DNA"/>
</dbReference>
<dbReference type="SUPFAM" id="SSF52833">
    <property type="entry name" value="Thioredoxin-like"/>
    <property type="match status" value="1"/>
</dbReference>
<dbReference type="Proteomes" id="UP000033140">
    <property type="component" value="Unassembled WGS sequence"/>
</dbReference>
<sequence>MSWLKSAISSALSSRGPTPANSTPGTPTTEAPAPVLTVSQDGNDDIPAFPLAHGDCNTCATPCPDHAQYPDSLRKTIEWEEPMKGSVMTYGKHFVIATGSGKMNWEHEVSEVEGTMAHEVGKIVYNRTSGKRTVLTNSSMAVPYEEEENKTDVLVLPDWKFVEEIKPEQASDLVSHFVDEQAEAGKGLKVRDAEWDAIVLICSHRKRDKRCGITAPYLRNEFERSLRSHNLWRDPDDSRPNGGVGVFFVSHIGGHKFAGNVIIYRKEKGEGIWYGKVEPCHVERIVEETVVSGMVFEGLLRGGVEGRKEMF</sequence>
<dbReference type="InterPro" id="IPR009737">
    <property type="entry name" value="Aim32/Apd1-like"/>
</dbReference>
<feature type="compositionally biased region" description="Low complexity" evidence="1">
    <location>
        <begin position="23"/>
        <end position="34"/>
    </location>
</feature>
<dbReference type="Pfam" id="PF06999">
    <property type="entry name" value="Suc_Fer-like"/>
    <property type="match status" value="1"/>
</dbReference>
<dbReference type="AlphaFoldDB" id="A0A0E9NR98"/>
<reference evidence="2 3" key="2">
    <citation type="journal article" date="2014" name="J. Gen. Appl. Microbiol.">
        <title>The early diverging ascomycetous budding yeast Saitoella complicata has three histone deacetylases belonging to the Clr6, Hos2, and Rpd3 lineages.</title>
        <authorList>
            <person name="Nishida H."/>
            <person name="Matsumoto T."/>
            <person name="Kondo S."/>
            <person name="Hamamoto M."/>
            <person name="Yoshikawa H."/>
        </authorList>
    </citation>
    <scope>NUCLEOTIDE SEQUENCE [LARGE SCALE GENOMIC DNA]</scope>
    <source>
        <strain evidence="2 3">NRRL Y-17804</strain>
    </source>
</reference>
<protein>
    <submittedName>
        <fullName evidence="2">Uncharacterized protein</fullName>
    </submittedName>
</protein>
<feature type="region of interest" description="Disordered" evidence="1">
    <location>
        <begin position="1"/>
        <end position="46"/>
    </location>
</feature>
<dbReference type="STRING" id="698492.A0A0E9NR98"/>
<proteinExistence type="predicted"/>
<organism evidence="2 3">
    <name type="scientific">Saitoella complicata (strain BCRC 22490 / CBS 7301 / JCM 7358 / NBRC 10748 / NRRL Y-17804)</name>
    <dbReference type="NCBI Taxonomy" id="698492"/>
    <lineage>
        <taxon>Eukaryota</taxon>
        <taxon>Fungi</taxon>
        <taxon>Dikarya</taxon>
        <taxon>Ascomycota</taxon>
        <taxon>Taphrinomycotina</taxon>
        <taxon>Taphrinomycotina incertae sedis</taxon>
        <taxon>Saitoella</taxon>
    </lineage>
</organism>
<dbReference type="PANTHER" id="PTHR31902:SF14">
    <property type="entry name" value="ACTIN PATCHES DISTAL PROTEIN 1"/>
    <property type="match status" value="1"/>
</dbReference>
<feature type="compositionally biased region" description="Polar residues" evidence="1">
    <location>
        <begin position="7"/>
        <end position="22"/>
    </location>
</feature>
<comment type="caution">
    <text evidence="2">The sequence shown here is derived from an EMBL/GenBank/DDBJ whole genome shotgun (WGS) entry which is preliminary data.</text>
</comment>
<evidence type="ECO:0000313" key="3">
    <source>
        <dbReference type="Proteomes" id="UP000033140"/>
    </source>
</evidence>
<dbReference type="Gene3D" id="3.40.30.10">
    <property type="entry name" value="Glutaredoxin"/>
    <property type="match status" value="1"/>
</dbReference>
<gene>
    <name evidence="2" type="ORF">G7K_6299-t1</name>
</gene>
<evidence type="ECO:0000256" key="1">
    <source>
        <dbReference type="SAM" id="MobiDB-lite"/>
    </source>
</evidence>
<keyword evidence="3" id="KW-1185">Reference proteome</keyword>
<dbReference type="OMA" id="VICYINE"/>
<dbReference type="CDD" id="cd03062">
    <property type="entry name" value="TRX_Fd_Sucrase"/>
    <property type="match status" value="1"/>
</dbReference>
<reference evidence="2 3" key="3">
    <citation type="journal article" date="2015" name="Genome Announc.">
        <title>Draft Genome Sequence of the Archiascomycetous Yeast Saitoella complicata.</title>
        <authorList>
            <person name="Yamauchi K."/>
            <person name="Kondo S."/>
            <person name="Hamamoto M."/>
            <person name="Takahashi Y."/>
            <person name="Ogura Y."/>
            <person name="Hayashi T."/>
            <person name="Nishida H."/>
        </authorList>
    </citation>
    <scope>NUCLEOTIDE SEQUENCE [LARGE SCALE GENOMIC DNA]</scope>
    <source>
        <strain evidence="2 3">NRRL Y-17804</strain>
    </source>
</reference>